<keyword evidence="6" id="KW-0238">DNA-binding</keyword>
<feature type="region of interest" description="Disordered" evidence="10">
    <location>
        <begin position="385"/>
        <end position="405"/>
    </location>
</feature>
<name>A0A7S1ZBT2_9STRA</name>
<evidence type="ECO:0000256" key="6">
    <source>
        <dbReference type="ARBA" id="ARBA00023125"/>
    </source>
</evidence>
<feature type="domain" description="DNA mismatch repair proteins mutS family" evidence="11">
    <location>
        <begin position="739"/>
        <end position="755"/>
    </location>
</feature>
<dbReference type="InterPro" id="IPR045076">
    <property type="entry name" value="MutS"/>
</dbReference>
<dbReference type="GO" id="GO:0140664">
    <property type="term" value="F:ATP-dependent DNA damage sensor activity"/>
    <property type="evidence" value="ECO:0007669"/>
    <property type="project" value="InterPro"/>
</dbReference>
<evidence type="ECO:0000256" key="4">
    <source>
        <dbReference type="ARBA" id="ARBA00022763"/>
    </source>
</evidence>
<feature type="coiled-coil region" evidence="9">
    <location>
        <begin position="454"/>
        <end position="481"/>
    </location>
</feature>
<evidence type="ECO:0000256" key="3">
    <source>
        <dbReference type="ARBA" id="ARBA00022741"/>
    </source>
</evidence>
<evidence type="ECO:0000256" key="7">
    <source>
        <dbReference type="ARBA" id="ARBA00023204"/>
    </source>
</evidence>
<keyword evidence="5" id="KW-0067">ATP-binding</keyword>
<dbReference type="SMART" id="SM00534">
    <property type="entry name" value="MUTSac"/>
    <property type="match status" value="1"/>
</dbReference>
<dbReference type="Gene3D" id="3.40.50.300">
    <property type="entry name" value="P-loop containing nucleotide triphosphate hydrolases"/>
    <property type="match status" value="1"/>
</dbReference>
<reference evidence="12" key="1">
    <citation type="submission" date="2021-01" db="EMBL/GenBank/DDBJ databases">
        <authorList>
            <person name="Corre E."/>
            <person name="Pelletier E."/>
            <person name="Niang G."/>
            <person name="Scheremetjew M."/>
            <person name="Finn R."/>
            <person name="Kale V."/>
            <person name="Holt S."/>
            <person name="Cochrane G."/>
            <person name="Meng A."/>
            <person name="Brown T."/>
            <person name="Cohen L."/>
        </authorList>
    </citation>
    <scope>NUCLEOTIDE SEQUENCE</scope>
    <source>
        <strain evidence="12">Pop2</strain>
    </source>
</reference>
<dbReference type="EMBL" id="HBGN01020782">
    <property type="protein sequence ID" value="CAD9334315.1"/>
    <property type="molecule type" value="Transcribed_RNA"/>
</dbReference>
<feature type="region of interest" description="Disordered" evidence="10">
    <location>
        <begin position="482"/>
        <end position="505"/>
    </location>
</feature>
<dbReference type="InterPro" id="IPR007696">
    <property type="entry name" value="DNA_mismatch_repair_MutS_core"/>
</dbReference>
<dbReference type="InterPro" id="IPR000432">
    <property type="entry name" value="DNA_mismatch_repair_MutS_C"/>
</dbReference>
<feature type="region of interest" description="Disordered" evidence="10">
    <location>
        <begin position="858"/>
        <end position="878"/>
    </location>
</feature>
<comment type="subcellular location">
    <subcellularLocation>
        <location evidence="1">Nucleus</location>
    </subcellularLocation>
</comment>
<evidence type="ECO:0000256" key="8">
    <source>
        <dbReference type="ARBA" id="ARBA00023242"/>
    </source>
</evidence>
<dbReference type="PROSITE" id="PS00486">
    <property type="entry name" value="DNA_MISMATCH_REPAIR_2"/>
    <property type="match status" value="1"/>
</dbReference>
<evidence type="ECO:0000259" key="11">
    <source>
        <dbReference type="PROSITE" id="PS00486"/>
    </source>
</evidence>
<dbReference type="AlphaFoldDB" id="A0A7S1ZBT2"/>
<dbReference type="Pfam" id="PF05192">
    <property type="entry name" value="MutS_III"/>
    <property type="match status" value="1"/>
</dbReference>
<keyword evidence="4" id="KW-0227">DNA damage</keyword>
<keyword evidence="3" id="KW-0547">Nucleotide-binding</keyword>
<dbReference type="SUPFAM" id="SSF52540">
    <property type="entry name" value="P-loop containing nucleoside triphosphate hydrolases"/>
    <property type="match status" value="1"/>
</dbReference>
<dbReference type="InterPro" id="IPR011184">
    <property type="entry name" value="DNA_mismatch_repair_Msh2"/>
</dbReference>
<dbReference type="GO" id="GO:0006312">
    <property type="term" value="P:mitotic recombination"/>
    <property type="evidence" value="ECO:0007669"/>
    <property type="project" value="TreeGrafter"/>
</dbReference>
<evidence type="ECO:0000313" key="12">
    <source>
        <dbReference type="EMBL" id="CAD9334315.1"/>
    </source>
</evidence>
<dbReference type="Gene3D" id="1.10.1420.10">
    <property type="match status" value="2"/>
</dbReference>
<dbReference type="PANTHER" id="PTHR11361:SF35">
    <property type="entry name" value="DNA MISMATCH REPAIR PROTEIN MSH2"/>
    <property type="match status" value="1"/>
</dbReference>
<evidence type="ECO:0000256" key="9">
    <source>
        <dbReference type="SAM" id="Coils"/>
    </source>
</evidence>
<evidence type="ECO:0000256" key="10">
    <source>
        <dbReference type="SAM" id="MobiDB-lite"/>
    </source>
</evidence>
<sequence length="915" mass="100557">MDLSSSSNPTTSIAIILSRRNSSIANSNKTNTIHLAVAAKKPRKRHSARDAVKFTLEHCNFMDDKRRFVNLDALLTRLAPVGRVYVSCTESAELNAKSGKNHKQVRRAREISDLFTKIAEVIDSRTDIVISTNDSDDSSSNGLTQVVSTLPKPLHNPVSAVDYTDTTMRHILGGESSPNHLTYRGDKRLADDMLLKRALGFLLHQEHISDHNEEDFGAYETKAGTLDSHLTLDRTAAEAINLLPPHHGGVATCVVGGDVNTNSLYGVLNKCKTKMGSRTLEIWLRQPLVKYKQILRRQEAVSAMVENQLNLHRLRDEGLSVLSGVDLDKLCSTILSFTAACSSDGTGAMGNTSAALESLYKLHYFADGQLPRLIEALEEICPSDANNEEEDKVVAPPTGGDQEEEEGCALRSGLASLKRVQKELVRSVQLVEAVLDFDAAPRAFLVKPQFDEELTDVRAELDAIEVEKDQLHEEMNELWEEVSGSAGQVRLENSESSGGAGGNASGGSCVWQFRLPKTNDSKILQQRLKHEVTVHRLLKNGVYFSTKALRQLGTKKHDLLAEYESRQRDIVKNAMSVAGTYVPVLERASVVVAELDVLASLAHAAVQSPHGYCRPIMTDGEEDGMGIELEEARHPCVELQQRETQFISNDIKLVFGSSSFLIVTGPNMGGKSTYIRSLGAIITMAQIGSYVPCKSAKINIVHHILARVGAGDVQDRGISTFMAEMLEASSILQAATKRSLIIIDELGRGTSTFDGYGLASAISEYIVQRIGCMTVFATHFHELTALEESEHVVKNCHVTAQKATDGSNGLTFLYKVRPGPCLESFGIQVAEMANVPPIVIADAKRKAKQLENFDYRKKRKAGEEDNENENEDEHLNAEETASAVDFVNRYRKLPLSCLPPGEKINVLRNFLKTTQ</sequence>
<accession>A0A7S1ZBT2</accession>
<protein>
    <recommendedName>
        <fullName evidence="11">DNA mismatch repair proteins mutS family domain-containing protein</fullName>
    </recommendedName>
</protein>
<proteinExistence type="inferred from homology"/>
<evidence type="ECO:0000256" key="5">
    <source>
        <dbReference type="ARBA" id="ARBA00022840"/>
    </source>
</evidence>
<dbReference type="GO" id="GO:0005524">
    <property type="term" value="F:ATP binding"/>
    <property type="evidence" value="ECO:0007669"/>
    <property type="project" value="UniProtKB-KW"/>
</dbReference>
<dbReference type="InterPro" id="IPR027417">
    <property type="entry name" value="P-loop_NTPase"/>
</dbReference>
<organism evidence="12">
    <name type="scientific">Ditylum brightwellii</name>
    <dbReference type="NCBI Taxonomy" id="49249"/>
    <lineage>
        <taxon>Eukaryota</taxon>
        <taxon>Sar</taxon>
        <taxon>Stramenopiles</taxon>
        <taxon>Ochrophyta</taxon>
        <taxon>Bacillariophyta</taxon>
        <taxon>Mediophyceae</taxon>
        <taxon>Lithodesmiophycidae</taxon>
        <taxon>Lithodesmiales</taxon>
        <taxon>Lithodesmiaceae</taxon>
        <taxon>Ditylum</taxon>
    </lineage>
</organism>
<dbReference type="GO" id="GO:0030983">
    <property type="term" value="F:mismatched DNA binding"/>
    <property type="evidence" value="ECO:0007669"/>
    <property type="project" value="InterPro"/>
</dbReference>
<dbReference type="GO" id="GO:0032301">
    <property type="term" value="C:MutSalpha complex"/>
    <property type="evidence" value="ECO:0007669"/>
    <property type="project" value="TreeGrafter"/>
</dbReference>
<comment type="similarity">
    <text evidence="2">Belongs to the DNA mismatch repair MutS family.</text>
</comment>
<dbReference type="GO" id="GO:0006298">
    <property type="term" value="P:mismatch repair"/>
    <property type="evidence" value="ECO:0007669"/>
    <property type="project" value="InterPro"/>
</dbReference>
<dbReference type="SMART" id="SM00533">
    <property type="entry name" value="MUTSd"/>
    <property type="match status" value="1"/>
</dbReference>
<dbReference type="PIRSF" id="PIRSF005813">
    <property type="entry name" value="MSH2"/>
    <property type="match status" value="1"/>
</dbReference>
<dbReference type="Pfam" id="PF00488">
    <property type="entry name" value="MutS_V"/>
    <property type="match status" value="1"/>
</dbReference>
<dbReference type="PANTHER" id="PTHR11361">
    <property type="entry name" value="DNA MISMATCH REPAIR PROTEIN MUTS FAMILY MEMBER"/>
    <property type="match status" value="1"/>
</dbReference>
<evidence type="ECO:0000256" key="2">
    <source>
        <dbReference type="ARBA" id="ARBA00006271"/>
    </source>
</evidence>
<keyword evidence="7" id="KW-0234">DNA repair</keyword>
<evidence type="ECO:0000256" key="1">
    <source>
        <dbReference type="ARBA" id="ARBA00004123"/>
    </source>
</evidence>
<gene>
    <name evidence="12" type="ORF">DBRI1063_LOCUS13232</name>
</gene>
<dbReference type="SUPFAM" id="SSF48334">
    <property type="entry name" value="DNA repair protein MutS, domain III"/>
    <property type="match status" value="1"/>
</dbReference>
<keyword evidence="9" id="KW-0175">Coiled coil</keyword>
<dbReference type="InterPro" id="IPR036187">
    <property type="entry name" value="DNA_mismatch_repair_MutS_sf"/>
</dbReference>
<dbReference type="FunFam" id="3.40.50.300:FF:002852">
    <property type="entry name" value="Mismatch repair protein"/>
    <property type="match status" value="1"/>
</dbReference>
<keyword evidence="8" id="KW-0539">Nucleus</keyword>